<name>A0A2P6VPA9_9CHLO</name>
<feature type="compositionally biased region" description="Low complexity" evidence="5">
    <location>
        <begin position="435"/>
        <end position="481"/>
    </location>
</feature>
<evidence type="ECO:0000259" key="6">
    <source>
        <dbReference type="PROSITE" id="PS00125"/>
    </source>
</evidence>
<dbReference type="Proteomes" id="UP000239649">
    <property type="component" value="Unassembled WGS sequence"/>
</dbReference>
<dbReference type="Gene3D" id="3.60.21.10">
    <property type="match status" value="1"/>
</dbReference>
<comment type="catalytic activity">
    <reaction evidence="4">
        <text>O-phospho-L-threonyl-[protein] + H2O = L-threonyl-[protein] + phosphate</text>
        <dbReference type="Rhea" id="RHEA:47004"/>
        <dbReference type="Rhea" id="RHEA-COMP:11060"/>
        <dbReference type="Rhea" id="RHEA-COMP:11605"/>
        <dbReference type="ChEBI" id="CHEBI:15377"/>
        <dbReference type="ChEBI" id="CHEBI:30013"/>
        <dbReference type="ChEBI" id="CHEBI:43474"/>
        <dbReference type="ChEBI" id="CHEBI:61977"/>
        <dbReference type="EC" id="3.1.3.16"/>
    </reaction>
</comment>
<protein>
    <recommendedName>
        <fullName evidence="4">Serine/threonine-protein phosphatase</fullName>
        <ecNumber evidence="4">3.1.3.16</ecNumber>
    </recommendedName>
</protein>
<comment type="similarity">
    <text evidence="4">Belongs to the PPP phosphatase family.</text>
</comment>
<comment type="caution">
    <text evidence="7">The sequence shown here is derived from an EMBL/GenBank/DDBJ whole genome shotgun (WGS) entry which is preliminary data.</text>
</comment>
<feature type="compositionally biased region" description="Basic and acidic residues" evidence="5">
    <location>
        <begin position="517"/>
        <end position="527"/>
    </location>
</feature>
<feature type="compositionally biased region" description="Low complexity" evidence="5">
    <location>
        <begin position="490"/>
        <end position="516"/>
    </location>
</feature>
<dbReference type="SMART" id="SM00156">
    <property type="entry name" value="PP2Ac"/>
    <property type="match status" value="1"/>
</dbReference>
<dbReference type="InterPro" id="IPR051134">
    <property type="entry name" value="PPP_phosphatase"/>
</dbReference>
<dbReference type="PANTHER" id="PTHR45668">
    <property type="entry name" value="SERINE/THREONINE-PROTEIN PHOSPHATASE 5-RELATED"/>
    <property type="match status" value="1"/>
</dbReference>
<dbReference type="PANTHER" id="PTHR45668:SF9">
    <property type="entry name" value="SERINE_THREONINE-PROTEIN PHOSPHATASE 7"/>
    <property type="match status" value="1"/>
</dbReference>
<sequence>MEEGPQLAAVTLPAEGKLTPEWVVQLAGALDTASRAGASHLKTVLPPDVCAALLDRCQRVLHLEPTLLEVRPPTGGQVNVVGDTHGQYHDVCRMFEVLGNPSPSNAFVINGDFVDRGAWGLETLVLYAAWKLALPGSVFLLRGNHESATCTLMYGFKGELVAKYGRSHWRHVYASCKRFFASLPLSAHVGQHTLVLHGGLFRRQPQRSAGKHKRKRTQPQLFGLDDATLGGLDDLRRANKGGMDPNGLGASRLAADVLWSDPVGEPGFQPNVARGVGMVFGPDVTERFLAENGLRLVLRSHEGPDAREGRDDMGPMTAGWTLDHDTPAGKLMTVFSAPDYPQFMPEEAERYQNLAAVAVLTAPDWATPDMRQFAAAHPRPEAQPYYDLFVPDSDEEFEPAASTASGMTGVEREGPAASTRSCGGTGNAEGEEVEQQQAEQVQQDGLQQQEQQQQEQQQAGQQEQQLAAQQQQGEQQPEAAPLTVACDALEAPAAAPAAAEAAVVGAAAAAGETSSGKSEETAEKLVEEPGAEGSSPGGLAGIRAPRGRKENEVGNSPRKRGKCEHGAAPSAGRSV</sequence>
<dbReference type="GO" id="GO:0046872">
    <property type="term" value="F:metal ion binding"/>
    <property type="evidence" value="ECO:0007669"/>
    <property type="project" value="UniProtKB-KW"/>
</dbReference>
<gene>
    <name evidence="7" type="ORF">C2E20_1556</name>
</gene>
<proteinExistence type="inferred from homology"/>
<accession>A0A2P6VPA9</accession>
<dbReference type="PROSITE" id="PS00125">
    <property type="entry name" value="SER_THR_PHOSPHATASE"/>
    <property type="match status" value="1"/>
</dbReference>
<evidence type="ECO:0000256" key="1">
    <source>
        <dbReference type="ARBA" id="ARBA00001936"/>
    </source>
</evidence>
<dbReference type="EC" id="3.1.3.16" evidence="4"/>
<keyword evidence="3" id="KW-0464">Manganese</keyword>
<dbReference type="InterPro" id="IPR006186">
    <property type="entry name" value="Ser/Thr-sp_prot-phosphatase"/>
</dbReference>
<dbReference type="STRING" id="554055.A0A2P6VPA9"/>
<keyword evidence="2" id="KW-0479">Metal-binding</keyword>
<dbReference type="SUPFAM" id="SSF56300">
    <property type="entry name" value="Metallo-dependent phosphatases"/>
    <property type="match status" value="1"/>
</dbReference>
<dbReference type="EMBL" id="LHPF02000002">
    <property type="protein sequence ID" value="PSC75899.1"/>
    <property type="molecule type" value="Genomic_DNA"/>
</dbReference>
<keyword evidence="8" id="KW-1185">Reference proteome</keyword>
<dbReference type="PRINTS" id="PR00114">
    <property type="entry name" value="STPHPHTASE"/>
</dbReference>
<evidence type="ECO:0000313" key="8">
    <source>
        <dbReference type="Proteomes" id="UP000239649"/>
    </source>
</evidence>
<dbReference type="InterPro" id="IPR004843">
    <property type="entry name" value="Calcineurin-like_PHP"/>
</dbReference>
<evidence type="ECO:0000256" key="5">
    <source>
        <dbReference type="SAM" id="MobiDB-lite"/>
    </source>
</evidence>
<comment type="cofactor">
    <cofactor evidence="1">
        <name>Mn(2+)</name>
        <dbReference type="ChEBI" id="CHEBI:29035"/>
    </cofactor>
</comment>
<keyword evidence="4" id="KW-0378">Hydrolase</keyword>
<feature type="region of interest" description="Disordered" evidence="5">
    <location>
        <begin position="398"/>
        <end position="575"/>
    </location>
</feature>
<reference evidence="7 8" key="1">
    <citation type="journal article" date="2018" name="Plant J.">
        <title>Genome sequences of Chlorella sorokiniana UTEX 1602 and Micractinium conductrix SAG 241.80: implications to maltose excretion by a green alga.</title>
        <authorList>
            <person name="Arriola M.B."/>
            <person name="Velmurugan N."/>
            <person name="Zhang Y."/>
            <person name="Plunkett M.H."/>
            <person name="Hondzo H."/>
            <person name="Barney B.M."/>
        </authorList>
    </citation>
    <scope>NUCLEOTIDE SEQUENCE [LARGE SCALE GENOMIC DNA]</scope>
    <source>
        <strain evidence="7 8">SAG 241.80</strain>
    </source>
</reference>
<dbReference type="OrthoDB" id="445564at2759"/>
<dbReference type="Pfam" id="PF00149">
    <property type="entry name" value="Metallophos"/>
    <property type="match status" value="1"/>
</dbReference>
<evidence type="ECO:0000256" key="2">
    <source>
        <dbReference type="ARBA" id="ARBA00022723"/>
    </source>
</evidence>
<feature type="domain" description="Serine/threonine specific protein phosphatases" evidence="6">
    <location>
        <begin position="141"/>
        <end position="146"/>
    </location>
</feature>
<dbReference type="InterPro" id="IPR029052">
    <property type="entry name" value="Metallo-depent_PP-like"/>
</dbReference>
<evidence type="ECO:0000313" key="7">
    <source>
        <dbReference type="EMBL" id="PSC75899.1"/>
    </source>
</evidence>
<dbReference type="GO" id="GO:0004722">
    <property type="term" value="F:protein serine/threonine phosphatase activity"/>
    <property type="evidence" value="ECO:0007669"/>
    <property type="project" value="UniProtKB-EC"/>
</dbReference>
<evidence type="ECO:0000256" key="4">
    <source>
        <dbReference type="RuleBase" id="RU004273"/>
    </source>
</evidence>
<evidence type="ECO:0000256" key="3">
    <source>
        <dbReference type="ARBA" id="ARBA00023211"/>
    </source>
</evidence>
<dbReference type="AlphaFoldDB" id="A0A2P6VPA9"/>
<organism evidence="7 8">
    <name type="scientific">Micractinium conductrix</name>
    <dbReference type="NCBI Taxonomy" id="554055"/>
    <lineage>
        <taxon>Eukaryota</taxon>
        <taxon>Viridiplantae</taxon>
        <taxon>Chlorophyta</taxon>
        <taxon>core chlorophytes</taxon>
        <taxon>Trebouxiophyceae</taxon>
        <taxon>Chlorellales</taxon>
        <taxon>Chlorellaceae</taxon>
        <taxon>Chlorella clade</taxon>
        <taxon>Micractinium</taxon>
    </lineage>
</organism>